<dbReference type="InterPro" id="IPR006175">
    <property type="entry name" value="YjgF/YER057c/UK114"/>
</dbReference>
<dbReference type="Proteomes" id="UP000256294">
    <property type="component" value="Unassembled WGS sequence"/>
</dbReference>
<dbReference type="SUPFAM" id="SSF55298">
    <property type="entry name" value="YjgF-like"/>
    <property type="match status" value="1"/>
</dbReference>
<evidence type="ECO:0000313" key="1">
    <source>
        <dbReference type="EMBL" id="REF28373.1"/>
    </source>
</evidence>
<name>A0A3D9UJ01_9GAMM</name>
<accession>A0A3D9UJ01</accession>
<sequence>MTIEHIDPDTRWSEAVIHNDTIYYTSVPENLDGDITEQTADTLAAIDIMLQRLGSDKSKIIDATIFLADKADFGGMNAAWDAWVVAGSAPVRCTVQAELMNPKYKVEIKIIAAI</sequence>
<dbReference type="PANTHER" id="PTHR47328:SF1">
    <property type="entry name" value="RUTC FAMILY PROTEIN YOAB"/>
    <property type="match status" value="1"/>
</dbReference>
<keyword evidence="2" id="KW-1185">Reference proteome</keyword>
<organism evidence="1 2">
    <name type="scientific">Xenorhabdus cabanillasii</name>
    <dbReference type="NCBI Taxonomy" id="351673"/>
    <lineage>
        <taxon>Bacteria</taxon>
        <taxon>Pseudomonadati</taxon>
        <taxon>Pseudomonadota</taxon>
        <taxon>Gammaproteobacteria</taxon>
        <taxon>Enterobacterales</taxon>
        <taxon>Morganellaceae</taxon>
        <taxon>Xenorhabdus</taxon>
    </lineage>
</organism>
<dbReference type="InterPro" id="IPR035959">
    <property type="entry name" value="RutC-like_sf"/>
</dbReference>
<gene>
    <name evidence="1" type="ORF">BDD26_3269</name>
</gene>
<evidence type="ECO:0000313" key="2">
    <source>
        <dbReference type="Proteomes" id="UP000256294"/>
    </source>
</evidence>
<dbReference type="Pfam" id="PF01042">
    <property type="entry name" value="Ribonuc_L-PSP"/>
    <property type="match status" value="1"/>
</dbReference>
<comment type="caution">
    <text evidence="1">The sequence shown here is derived from an EMBL/GenBank/DDBJ whole genome shotgun (WGS) entry which is preliminary data.</text>
</comment>
<reference evidence="1 2" key="1">
    <citation type="submission" date="2018-08" db="EMBL/GenBank/DDBJ databases">
        <title>Genomic Encyclopedia of Archaeal and Bacterial Type Strains, Phase II (KMG-II): from individual species to whole genera.</title>
        <authorList>
            <person name="Goeker M."/>
        </authorList>
    </citation>
    <scope>NUCLEOTIDE SEQUENCE [LARGE SCALE GENOMIC DNA]</scope>
    <source>
        <strain evidence="1 2">DSM 17905</strain>
    </source>
</reference>
<protein>
    <submittedName>
        <fullName evidence="1">Enamine deaminase RidA (YjgF/YER057c/UK114 family)</fullName>
    </submittedName>
</protein>
<dbReference type="Gene3D" id="3.30.1330.40">
    <property type="entry name" value="RutC-like"/>
    <property type="match status" value="1"/>
</dbReference>
<dbReference type="AlphaFoldDB" id="A0A3D9UJ01"/>
<proteinExistence type="predicted"/>
<dbReference type="CDD" id="cd06150">
    <property type="entry name" value="YjgF_YER057c_UK114_like_2"/>
    <property type="match status" value="1"/>
</dbReference>
<dbReference type="InterPro" id="IPR035709">
    <property type="entry name" value="YoaB-like"/>
</dbReference>
<dbReference type="EMBL" id="QTUB01000001">
    <property type="protein sequence ID" value="REF28373.1"/>
    <property type="molecule type" value="Genomic_DNA"/>
</dbReference>
<dbReference type="PANTHER" id="PTHR47328">
    <property type="match status" value="1"/>
</dbReference>
<dbReference type="RefSeq" id="WP_038269395.1">
    <property type="nucleotide sequence ID" value="NZ_QTUB01000001.1"/>
</dbReference>